<dbReference type="InterPro" id="IPR000086">
    <property type="entry name" value="NUDIX_hydrolase_dom"/>
</dbReference>
<gene>
    <name evidence="4" type="ORF">ZOSMA_16G00780</name>
</gene>
<evidence type="ECO:0000313" key="5">
    <source>
        <dbReference type="Proteomes" id="UP000036987"/>
    </source>
</evidence>
<evidence type="ECO:0000259" key="3">
    <source>
        <dbReference type="PROSITE" id="PS51462"/>
    </source>
</evidence>
<organism evidence="4 5">
    <name type="scientific">Zostera marina</name>
    <name type="common">Eelgrass</name>
    <dbReference type="NCBI Taxonomy" id="29655"/>
    <lineage>
        <taxon>Eukaryota</taxon>
        <taxon>Viridiplantae</taxon>
        <taxon>Streptophyta</taxon>
        <taxon>Embryophyta</taxon>
        <taxon>Tracheophyta</taxon>
        <taxon>Spermatophyta</taxon>
        <taxon>Magnoliopsida</taxon>
        <taxon>Liliopsida</taxon>
        <taxon>Zosteraceae</taxon>
        <taxon>Zostera</taxon>
    </lineage>
</organism>
<dbReference type="CDD" id="cd04692">
    <property type="entry name" value="NUDIX_Hydrolase"/>
    <property type="match status" value="1"/>
</dbReference>
<dbReference type="GO" id="GO:0005737">
    <property type="term" value="C:cytoplasm"/>
    <property type="evidence" value="ECO:0000318"/>
    <property type="project" value="GO_Central"/>
</dbReference>
<evidence type="ECO:0000256" key="2">
    <source>
        <dbReference type="ARBA" id="ARBA00022801"/>
    </source>
</evidence>
<dbReference type="GO" id="GO:0046872">
    <property type="term" value="F:metal ion binding"/>
    <property type="evidence" value="ECO:0007669"/>
    <property type="project" value="UniProtKB-KW"/>
</dbReference>
<protein>
    <submittedName>
        <fullName evidence="4">Peptidase family M49</fullName>
    </submittedName>
</protein>
<dbReference type="AlphaFoldDB" id="A0A0K9PV57"/>
<dbReference type="STRING" id="29655.A0A0K9PV57"/>
<evidence type="ECO:0000313" key="4">
    <source>
        <dbReference type="EMBL" id="KMZ72112.1"/>
    </source>
</evidence>
<dbReference type="Pfam" id="PF03571">
    <property type="entry name" value="Peptidase_M49"/>
    <property type="match status" value="1"/>
</dbReference>
<dbReference type="Gene3D" id="3.30.540.30">
    <property type="match status" value="1"/>
</dbReference>
<keyword evidence="2" id="KW-0378">Hydrolase</keyword>
<dbReference type="PANTHER" id="PTHR23422:SF9">
    <property type="entry name" value="ZN-DEPENDENT HYDROLASE"/>
    <property type="match status" value="1"/>
</dbReference>
<keyword evidence="5" id="KW-1185">Reference proteome</keyword>
<dbReference type="InterPro" id="IPR039461">
    <property type="entry name" value="Peptidase_M49"/>
</dbReference>
<dbReference type="SUPFAM" id="SSF55811">
    <property type="entry name" value="Nudix"/>
    <property type="match status" value="1"/>
</dbReference>
<dbReference type="Proteomes" id="UP000036987">
    <property type="component" value="Unassembled WGS sequence"/>
</dbReference>
<dbReference type="Gene3D" id="3.90.79.10">
    <property type="entry name" value="Nucleoside Triphosphate Pyrophosphohydrolase"/>
    <property type="match status" value="1"/>
</dbReference>
<dbReference type="OrthoDB" id="510307at2759"/>
<reference evidence="5" key="1">
    <citation type="journal article" date="2016" name="Nature">
        <title>The genome of the seagrass Zostera marina reveals angiosperm adaptation to the sea.</title>
        <authorList>
            <person name="Olsen J.L."/>
            <person name="Rouze P."/>
            <person name="Verhelst B."/>
            <person name="Lin Y.-C."/>
            <person name="Bayer T."/>
            <person name="Collen J."/>
            <person name="Dattolo E."/>
            <person name="De Paoli E."/>
            <person name="Dittami S."/>
            <person name="Maumus F."/>
            <person name="Michel G."/>
            <person name="Kersting A."/>
            <person name="Lauritano C."/>
            <person name="Lohaus R."/>
            <person name="Toepel M."/>
            <person name="Tonon T."/>
            <person name="Vanneste K."/>
            <person name="Amirebrahimi M."/>
            <person name="Brakel J."/>
            <person name="Bostroem C."/>
            <person name="Chovatia M."/>
            <person name="Grimwood J."/>
            <person name="Jenkins J.W."/>
            <person name="Jueterbock A."/>
            <person name="Mraz A."/>
            <person name="Stam W.T."/>
            <person name="Tice H."/>
            <person name="Bornberg-Bauer E."/>
            <person name="Green P.J."/>
            <person name="Pearson G.A."/>
            <person name="Procaccini G."/>
            <person name="Duarte C.M."/>
            <person name="Schmutz J."/>
            <person name="Reusch T.B.H."/>
            <person name="Van de Peer Y."/>
        </authorList>
    </citation>
    <scope>NUCLEOTIDE SEQUENCE [LARGE SCALE GENOMIC DNA]</scope>
    <source>
        <strain evidence="5">cv. Finnish</strain>
    </source>
</reference>
<dbReference type="GO" id="GO:0008239">
    <property type="term" value="F:dipeptidyl-peptidase activity"/>
    <property type="evidence" value="ECO:0000318"/>
    <property type="project" value="GO_Central"/>
</dbReference>
<evidence type="ECO:0000256" key="1">
    <source>
        <dbReference type="ARBA" id="ARBA00022723"/>
    </source>
</evidence>
<sequence>MTVEFLDVLTRSGEKTGESKPRDEVHRDGDYHRAVHTWIYAESTGQLLLQLRSDCKESWPGLWDISSAGHISAGDTSLVSARRELEEEIGISLPDDAFELIFVFLEEGIINDGKYINNEYCDVYLVTTVEPIPLEAFILQESEVSAVKYIDWKDYRRLLASNDKEYVPYDVNGEYGQLFSIIEQRYNGNKREKSFTLQKQFCRYAPVRLDANLAGLSEADKEALVLIIQASTVIDEIFYNQMWTGNLTLRDWLKGQSDLTSMDELKWMYYSINKSPWSSLDENMAFLTTADSAITLHTNSSNHVSGWKGIEYRVAFPVKKPPGANFYPSDMDKVEFEMWKNSLNEDEQNNSSATGFFSVIRRHERSTQEYPLTSYSAKKYNLSVVPFSQEYRPFLLKAASLLHKAAELTDILSLKRLLTTKADAFLSNDYYDSDIAWMELDSKLDVTIGPYETYEDALFGYKSTFEAFIGIRDDLATSQLKLFGDNLQNLEQNLPLENEYKSKSVAAAPIRVIQLIYNAGDVKGPQTVAFNLPNDERIVKERGTSMVMLKNVSEAKFKHILQPIADICINEEQKEYIDFESFFTHTVCHECCHGIGPHAIILPSGQSSTVRRELQEVHSALEEAKADIVGLWALKFLIDQGLLPKTLEKSMYISFLAGCFRSIRFGLEEAHGKGQALQFNYLFEKGAFVLHENETFSIDFSKIEGAVESLSREILIIQAKGDKEGAISLLQKYAFKTQALCTALNNLERIQVPVDIAPIFGVADKILKKIKIQESINFHVI</sequence>
<accession>A0A0K9PV57</accession>
<dbReference type="Pfam" id="PF00293">
    <property type="entry name" value="NUDIX"/>
    <property type="match status" value="1"/>
</dbReference>
<feature type="domain" description="Nudix hydrolase" evidence="3">
    <location>
        <begin position="30"/>
        <end position="172"/>
    </location>
</feature>
<comment type="caution">
    <text evidence="4">The sequence shown here is derived from an EMBL/GenBank/DDBJ whole genome shotgun (WGS) entry which is preliminary data.</text>
</comment>
<keyword evidence="1" id="KW-0479">Metal-binding</keyword>
<dbReference type="PROSITE" id="PS51462">
    <property type="entry name" value="NUDIX"/>
    <property type="match status" value="1"/>
</dbReference>
<dbReference type="PANTHER" id="PTHR23422">
    <property type="entry name" value="DIPEPTIDYL PEPTIDASE III-RELATED"/>
    <property type="match status" value="1"/>
</dbReference>
<dbReference type="OMA" id="IGPYEVY"/>
<proteinExistence type="predicted"/>
<dbReference type="EMBL" id="LFYR01000643">
    <property type="protein sequence ID" value="KMZ72112.1"/>
    <property type="molecule type" value="Genomic_DNA"/>
</dbReference>
<dbReference type="InterPro" id="IPR015797">
    <property type="entry name" value="NUDIX_hydrolase-like_dom_sf"/>
</dbReference>
<name>A0A0K9PV57_ZOSMR</name>